<organism evidence="1 2">
    <name type="scientific">Idiomarina tyrosinivorans</name>
    <dbReference type="NCBI Taxonomy" id="1445662"/>
    <lineage>
        <taxon>Bacteria</taxon>
        <taxon>Pseudomonadati</taxon>
        <taxon>Pseudomonadota</taxon>
        <taxon>Gammaproteobacteria</taxon>
        <taxon>Alteromonadales</taxon>
        <taxon>Idiomarinaceae</taxon>
        <taxon>Idiomarina</taxon>
    </lineage>
</organism>
<reference evidence="1 2" key="1">
    <citation type="journal article" date="2011" name="Front. Microbiol.">
        <title>Genomic signatures of strain selection and enhancement in Bacillus atrophaeus var. globigii, a historical biowarfare simulant.</title>
        <authorList>
            <person name="Gibbons H.S."/>
            <person name="Broomall S.M."/>
            <person name="McNew L.A."/>
            <person name="Daligault H."/>
            <person name="Chapman C."/>
            <person name="Bruce D."/>
            <person name="Karavis M."/>
            <person name="Krepps M."/>
            <person name="McGregor P.A."/>
            <person name="Hong C."/>
            <person name="Park K.H."/>
            <person name="Akmal A."/>
            <person name="Feldman A."/>
            <person name="Lin J.S."/>
            <person name="Chang W.E."/>
            <person name="Higgs B.W."/>
            <person name="Demirev P."/>
            <person name="Lindquist J."/>
            <person name="Liem A."/>
            <person name="Fochler E."/>
            <person name="Read T.D."/>
            <person name="Tapia R."/>
            <person name="Johnson S."/>
            <person name="Bishop-Lilly K.A."/>
            <person name="Detter C."/>
            <person name="Han C."/>
            <person name="Sozhamannan S."/>
            <person name="Rosenzweig C.N."/>
            <person name="Skowronski E.W."/>
        </authorList>
    </citation>
    <scope>NUCLEOTIDE SEQUENCE [LARGE SCALE GENOMIC DNA]</scope>
    <source>
        <strain evidence="1 2">CC-PW-9</strain>
    </source>
</reference>
<keyword evidence="2" id="KW-1185">Reference proteome</keyword>
<evidence type="ECO:0008006" key="3">
    <source>
        <dbReference type="Google" id="ProtNLM"/>
    </source>
</evidence>
<protein>
    <recommendedName>
        <fullName evidence="3">Prepilin peptidase dependent protein B-like protein</fullName>
    </recommendedName>
</protein>
<evidence type="ECO:0000313" key="1">
    <source>
        <dbReference type="EMBL" id="RUO79811.1"/>
    </source>
</evidence>
<comment type="caution">
    <text evidence="1">The sequence shown here is derived from an EMBL/GenBank/DDBJ whole genome shotgun (WGS) entry which is preliminary data.</text>
</comment>
<evidence type="ECO:0000313" key="2">
    <source>
        <dbReference type="Proteomes" id="UP000287996"/>
    </source>
</evidence>
<gene>
    <name evidence="1" type="ORF">CWI84_09285</name>
</gene>
<accession>A0A432ZPN5</accession>
<dbReference type="EMBL" id="PIQH01000008">
    <property type="protein sequence ID" value="RUO79811.1"/>
    <property type="molecule type" value="Genomic_DNA"/>
</dbReference>
<dbReference type="InterPro" id="IPR016419">
    <property type="entry name" value="Prepilin_Pept-dep_B_prd"/>
</dbReference>
<dbReference type="AlphaFoldDB" id="A0A432ZPN5"/>
<proteinExistence type="predicted"/>
<dbReference type="RefSeq" id="WP_126842319.1">
    <property type="nucleotide sequence ID" value="NZ_PIQH01000008.1"/>
</dbReference>
<name>A0A432ZPN5_9GAMM</name>
<sequence>MLATSMQGRSLLEFIVALACGTLLLLAVERLWFWQAAMHYQSVTDNAAWLDASKLLQQLLQDAENTDTRTLTSGEQQQCVLLPQKNGTTLGFRIKSHQIQRQKYARNCQQRGWQTMSSSLHYWVEDVAVDYLTATANTAPLLLWRLAIKTRENHRFVFTRQQVLQP</sequence>
<dbReference type="PIRSF" id="PIRSF004525">
    <property type="entry name" value="Pilin_peptidase-dep_B_prd"/>
    <property type="match status" value="1"/>
</dbReference>
<dbReference type="Proteomes" id="UP000287996">
    <property type="component" value="Unassembled WGS sequence"/>
</dbReference>